<evidence type="ECO:0000256" key="1">
    <source>
        <dbReference type="SAM" id="Phobius"/>
    </source>
</evidence>
<feature type="transmembrane region" description="Helical" evidence="1">
    <location>
        <begin position="25"/>
        <end position="47"/>
    </location>
</feature>
<feature type="non-terminal residue" evidence="2">
    <location>
        <position position="51"/>
    </location>
</feature>
<reference evidence="2" key="1">
    <citation type="submission" date="2013-12" db="EMBL/GenBank/DDBJ databases">
        <title>A Varibaculum cambriense genome reconstructed from a premature infant gut community with otherwise low bacterial novelty that shifts toward anaerobic metabolism during the third week of life.</title>
        <authorList>
            <person name="Brown C.T."/>
            <person name="Sharon I."/>
            <person name="Thomas B.C."/>
            <person name="Castelle C.J."/>
            <person name="Morowitz M.J."/>
            <person name="Banfield J.F."/>
        </authorList>
    </citation>
    <scope>NUCLEOTIDE SEQUENCE</scope>
</reference>
<accession>W1XVE1</accession>
<evidence type="ECO:0000313" key="2">
    <source>
        <dbReference type="EMBL" id="ETJ34106.1"/>
    </source>
</evidence>
<sequence>MKDGINIITILLPTIEAPLLVKMRVLGHSTMFAVVYGMFYLLSHLILKEEL</sequence>
<keyword evidence="1" id="KW-0472">Membrane</keyword>
<dbReference type="EMBL" id="AZMM01011463">
    <property type="protein sequence ID" value="ETJ34106.1"/>
    <property type="molecule type" value="Genomic_DNA"/>
</dbReference>
<name>W1XVE1_9ZZZZ</name>
<gene>
    <name evidence="2" type="ORF">Q604_UNBC11463G0001</name>
</gene>
<organism evidence="2">
    <name type="scientific">human gut metagenome</name>
    <dbReference type="NCBI Taxonomy" id="408170"/>
    <lineage>
        <taxon>unclassified sequences</taxon>
        <taxon>metagenomes</taxon>
        <taxon>organismal metagenomes</taxon>
    </lineage>
</organism>
<comment type="caution">
    <text evidence="2">The sequence shown here is derived from an EMBL/GenBank/DDBJ whole genome shotgun (WGS) entry which is preliminary data.</text>
</comment>
<proteinExistence type="predicted"/>
<keyword evidence="1" id="KW-0812">Transmembrane</keyword>
<dbReference type="AlphaFoldDB" id="W1XVE1"/>
<protein>
    <submittedName>
        <fullName evidence="2">Uncharacterized protein</fullName>
    </submittedName>
</protein>
<keyword evidence="1" id="KW-1133">Transmembrane helix</keyword>